<dbReference type="GO" id="GO:0036064">
    <property type="term" value="C:ciliary basal body"/>
    <property type="evidence" value="ECO:0007669"/>
    <property type="project" value="TreeGrafter"/>
</dbReference>
<dbReference type="EMBL" id="UYRU01069172">
    <property type="protein sequence ID" value="VDN18425.1"/>
    <property type="molecule type" value="Genomic_DNA"/>
</dbReference>
<dbReference type="GO" id="GO:0036158">
    <property type="term" value="P:outer dynein arm assembly"/>
    <property type="evidence" value="ECO:0007669"/>
    <property type="project" value="InterPro"/>
</dbReference>
<protein>
    <submittedName>
        <fullName evidence="2">Uncharacterized protein</fullName>
    </submittedName>
</protein>
<keyword evidence="3" id="KW-1185">Reference proteome</keyword>
<dbReference type="Proteomes" id="UP000281553">
    <property type="component" value="Unassembled WGS sequence"/>
</dbReference>
<reference evidence="2 3" key="1">
    <citation type="submission" date="2018-11" db="EMBL/GenBank/DDBJ databases">
        <authorList>
            <consortium name="Pathogen Informatics"/>
        </authorList>
    </citation>
    <scope>NUCLEOTIDE SEQUENCE [LARGE SCALE GENOMIC DNA]</scope>
</reference>
<keyword evidence="1" id="KW-0175">Coiled coil</keyword>
<evidence type="ECO:0000313" key="3">
    <source>
        <dbReference type="Proteomes" id="UP000281553"/>
    </source>
</evidence>
<evidence type="ECO:0000313" key="2">
    <source>
        <dbReference type="EMBL" id="VDN18425.1"/>
    </source>
</evidence>
<organism evidence="2 3">
    <name type="scientific">Dibothriocephalus latus</name>
    <name type="common">Fish tapeworm</name>
    <name type="synonym">Diphyllobothrium latum</name>
    <dbReference type="NCBI Taxonomy" id="60516"/>
    <lineage>
        <taxon>Eukaryota</taxon>
        <taxon>Metazoa</taxon>
        <taxon>Spiralia</taxon>
        <taxon>Lophotrochozoa</taxon>
        <taxon>Platyhelminthes</taxon>
        <taxon>Cestoda</taxon>
        <taxon>Eucestoda</taxon>
        <taxon>Diphyllobothriidea</taxon>
        <taxon>Diphyllobothriidae</taxon>
        <taxon>Dibothriocephalus</taxon>
    </lineage>
</organism>
<dbReference type="GO" id="GO:0035253">
    <property type="term" value="C:ciliary rootlet"/>
    <property type="evidence" value="ECO:0007669"/>
    <property type="project" value="TreeGrafter"/>
</dbReference>
<evidence type="ECO:0000256" key="1">
    <source>
        <dbReference type="SAM" id="Coils"/>
    </source>
</evidence>
<feature type="coiled-coil region" evidence="1">
    <location>
        <begin position="86"/>
        <end position="144"/>
    </location>
</feature>
<dbReference type="GO" id="GO:0003341">
    <property type="term" value="P:cilium movement"/>
    <property type="evidence" value="ECO:0007669"/>
    <property type="project" value="InterPro"/>
</dbReference>
<proteinExistence type="predicted"/>
<name>A0A3P7LN33_DIBLA</name>
<feature type="coiled-coil region" evidence="1">
    <location>
        <begin position="17"/>
        <end position="44"/>
    </location>
</feature>
<dbReference type="PANTHER" id="PTHR46518:SF1">
    <property type="entry name" value="OUTER DYNEIN ARM-DOCKING COMPLEX SUBUNIT 3"/>
    <property type="match status" value="1"/>
</dbReference>
<dbReference type="GO" id="GO:0097542">
    <property type="term" value="C:ciliary tip"/>
    <property type="evidence" value="ECO:0007669"/>
    <property type="project" value="TreeGrafter"/>
</dbReference>
<dbReference type="InterPro" id="IPR033192">
    <property type="entry name" value="ODAD3"/>
</dbReference>
<sequence length="269" mass="31575">MLDGDTKAYYEASLRYLQEAKEKIHSLRTEVRELRKDYKDHLDTAEYLFDQAFQKSKENYTKLLNRTASQVVTAMDYEVSSKLNQLNALRHQTKAKTQKAEDIEAEVMTLRRRIDDAKICSDHEYRLIQNIRNLENKLEKAAMKSSETVHIGRTYEAIRHKLIEEKSTYTTTVETLETEIRRCSAKLVEVKLVSEDAVTLRDQARAELKRHEEIIYSQKKRRELEVVNMRRTLDACKGEPMPTRTLVVSSAVYIIDCFYPHHHGRKNYS</sequence>
<dbReference type="OrthoDB" id="6258011at2759"/>
<gene>
    <name evidence="2" type="ORF">DILT_LOCUS13180</name>
</gene>
<dbReference type="PANTHER" id="PTHR46518">
    <property type="entry name" value="COILED-COIL DOMAIN-CONTAINING PROTEIN 151"/>
    <property type="match status" value="1"/>
</dbReference>
<dbReference type="AlphaFoldDB" id="A0A3P7LN33"/>
<accession>A0A3P7LN33</accession>